<dbReference type="EMBL" id="ASPP01004788">
    <property type="protein sequence ID" value="ETO31656.1"/>
    <property type="molecule type" value="Genomic_DNA"/>
</dbReference>
<protein>
    <submittedName>
        <fullName evidence="1">Uncharacterized protein</fullName>
    </submittedName>
</protein>
<accession>X6P088</accession>
<reference evidence="1 2" key="1">
    <citation type="journal article" date="2013" name="Curr. Biol.">
        <title>The Genome of the Foraminiferan Reticulomyxa filosa.</title>
        <authorList>
            <person name="Glockner G."/>
            <person name="Hulsmann N."/>
            <person name="Schleicher M."/>
            <person name="Noegel A.A."/>
            <person name="Eichinger L."/>
            <person name="Gallinger C."/>
            <person name="Pawlowski J."/>
            <person name="Sierra R."/>
            <person name="Euteneuer U."/>
            <person name="Pillet L."/>
            <person name="Moustafa A."/>
            <person name="Platzer M."/>
            <person name="Groth M."/>
            <person name="Szafranski K."/>
            <person name="Schliwa M."/>
        </authorList>
    </citation>
    <scope>NUCLEOTIDE SEQUENCE [LARGE SCALE GENOMIC DNA]</scope>
</reference>
<sequence>MGNVNDLSPSDMIEFMQEKCPNIAQTSHLHQTTFYKYLSDQFIPLAHSVFLRNEDIESQEWPFLFKYEVTKSVIAMGTDLSCRLYQGRRRTHSQASLKENKEEDEFYLCKKWKQSKEFLYLVNRDDCGLLNVLTCFR</sequence>
<evidence type="ECO:0000313" key="2">
    <source>
        <dbReference type="Proteomes" id="UP000023152"/>
    </source>
</evidence>
<name>X6P088_RETFI</name>
<keyword evidence="2" id="KW-1185">Reference proteome</keyword>
<organism evidence="1 2">
    <name type="scientific">Reticulomyxa filosa</name>
    <dbReference type="NCBI Taxonomy" id="46433"/>
    <lineage>
        <taxon>Eukaryota</taxon>
        <taxon>Sar</taxon>
        <taxon>Rhizaria</taxon>
        <taxon>Retaria</taxon>
        <taxon>Foraminifera</taxon>
        <taxon>Monothalamids</taxon>
        <taxon>Reticulomyxidae</taxon>
        <taxon>Reticulomyxa</taxon>
    </lineage>
</organism>
<dbReference type="AlphaFoldDB" id="X6P088"/>
<evidence type="ECO:0000313" key="1">
    <source>
        <dbReference type="EMBL" id="ETO31656.1"/>
    </source>
</evidence>
<comment type="caution">
    <text evidence="1">The sequence shown here is derived from an EMBL/GenBank/DDBJ whole genome shotgun (WGS) entry which is preliminary data.</text>
</comment>
<dbReference type="Proteomes" id="UP000023152">
    <property type="component" value="Unassembled WGS sequence"/>
</dbReference>
<gene>
    <name evidence="1" type="ORF">RFI_05460</name>
</gene>
<proteinExistence type="predicted"/>